<evidence type="ECO:0000313" key="3">
    <source>
        <dbReference type="Proteomes" id="UP000034883"/>
    </source>
</evidence>
<dbReference type="Proteomes" id="UP000034883">
    <property type="component" value="Chromosome"/>
</dbReference>
<dbReference type="AlphaFoldDB" id="A0A0F6W2F4"/>
<dbReference type="EMBL" id="CP011125">
    <property type="protein sequence ID" value="AKF05717.1"/>
    <property type="molecule type" value="Genomic_DNA"/>
</dbReference>
<protein>
    <submittedName>
        <fullName evidence="2">Tryptophan synthase alpha chain</fullName>
    </submittedName>
</protein>
<organism evidence="2 3">
    <name type="scientific">Sandaracinus amylolyticus</name>
    <dbReference type="NCBI Taxonomy" id="927083"/>
    <lineage>
        <taxon>Bacteria</taxon>
        <taxon>Pseudomonadati</taxon>
        <taxon>Myxococcota</taxon>
        <taxon>Polyangia</taxon>
        <taxon>Polyangiales</taxon>
        <taxon>Sandaracinaceae</taxon>
        <taxon>Sandaracinus</taxon>
    </lineage>
</organism>
<gene>
    <name evidence="2" type="ORF">DB32_002866</name>
</gene>
<evidence type="ECO:0000256" key="1">
    <source>
        <dbReference type="SAM" id="MobiDB-lite"/>
    </source>
</evidence>
<proteinExistence type="predicted"/>
<accession>A0A0F6W2F4</accession>
<dbReference type="KEGG" id="samy:DB32_002866"/>
<sequence>MDAGTRDAQVSGIDGGRRDSGPPVDAMAPPSCEGVSCEPFEYCFEGECAPYPPCAGDGTCRAGSTCHARYCVPDDVDVDGDGSPAGEDCDETDPEKSPLLDEICDGDDEDCDTNVDEGDPAAICEYYPGGGVCIDGSCGCPSGTFDLDRTVPGCECAAMPDLGQGVTCETAIDLGDFPDSPGRTHVVTGNVLPDDRVVWYRFTATDVADTTCDNFHVRAQLMTNPDDTFEITVSRGSCGGVACPGPATPTIDYSWATDFRGDVGGVVSGQCPCWASPTAPSDAAAHCTDDTATFFVRVRRRPGAALSCATYALEISNGMYDS</sequence>
<feature type="region of interest" description="Disordered" evidence="1">
    <location>
        <begin position="1"/>
        <end position="30"/>
    </location>
</feature>
<keyword evidence="3" id="KW-1185">Reference proteome</keyword>
<reference evidence="2 3" key="1">
    <citation type="submission" date="2015-03" db="EMBL/GenBank/DDBJ databases">
        <title>Genome assembly of Sandaracinus amylolyticus DSM 53668.</title>
        <authorList>
            <person name="Sharma G."/>
            <person name="Subramanian S."/>
        </authorList>
    </citation>
    <scope>NUCLEOTIDE SEQUENCE [LARGE SCALE GENOMIC DNA]</scope>
    <source>
        <strain evidence="2 3">DSM 53668</strain>
    </source>
</reference>
<name>A0A0F6W2F4_9BACT</name>
<evidence type="ECO:0000313" key="2">
    <source>
        <dbReference type="EMBL" id="AKF05717.1"/>
    </source>
</evidence>